<protein>
    <recommendedName>
        <fullName evidence="3">ATP-grasp domain-containing protein</fullName>
    </recommendedName>
</protein>
<gene>
    <name evidence="1" type="ORF">P3W24_13585</name>
</gene>
<dbReference type="SUPFAM" id="SSF56059">
    <property type="entry name" value="Glutathione synthetase ATP-binding domain-like"/>
    <property type="match status" value="1"/>
</dbReference>
<keyword evidence="2" id="KW-1185">Reference proteome</keyword>
<evidence type="ECO:0008006" key="3">
    <source>
        <dbReference type="Google" id="ProtNLM"/>
    </source>
</evidence>
<evidence type="ECO:0000313" key="2">
    <source>
        <dbReference type="Proteomes" id="UP001528850"/>
    </source>
</evidence>
<dbReference type="RefSeq" id="WP_320552409.1">
    <property type="nucleotide sequence ID" value="NZ_JAQLOK010000008.1"/>
</dbReference>
<name>A0ABT6BD67_9GAMM</name>
<reference evidence="1 2" key="1">
    <citation type="journal article" date="2024" name="Curr. Microbiol.">
        <title>Luteibacter sahnii sp. nov., A Novel Yellow-Colored Xanthomonadin Pigment Producing Probiotic Bacterium from Healthy Rice Seed Microbiome.</title>
        <authorList>
            <person name="Jaiswal G."/>
            <person name="Rana R."/>
            <person name="Nayak P.K."/>
            <person name="Chouhan R."/>
            <person name="Gandhi S.G."/>
            <person name="Patel H.K."/>
            <person name="Patil P.B."/>
        </authorList>
    </citation>
    <scope>NUCLEOTIDE SEQUENCE [LARGE SCALE GENOMIC DNA]</scope>
    <source>
        <strain evidence="1 2">PPL201</strain>
    </source>
</reference>
<dbReference type="Gene3D" id="3.30.470.20">
    <property type="entry name" value="ATP-grasp fold, B domain"/>
    <property type="match status" value="1"/>
</dbReference>
<proteinExistence type="predicted"/>
<dbReference type="PANTHER" id="PTHR21621">
    <property type="entry name" value="RIBOSOMAL PROTEIN S6 MODIFICATION PROTEIN"/>
    <property type="match status" value="1"/>
</dbReference>
<comment type="caution">
    <text evidence="1">The sequence shown here is derived from an EMBL/GenBank/DDBJ whole genome shotgun (WGS) entry which is preliminary data.</text>
</comment>
<dbReference type="EMBL" id="JARJJS010000003">
    <property type="protein sequence ID" value="MDF4026004.1"/>
    <property type="molecule type" value="Genomic_DNA"/>
</dbReference>
<evidence type="ECO:0000313" key="1">
    <source>
        <dbReference type="EMBL" id="MDF4026004.1"/>
    </source>
</evidence>
<dbReference type="PANTHER" id="PTHR21621:SF0">
    <property type="entry name" value="BETA-CITRYLGLUTAMATE SYNTHASE B-RELATED"/>
    <property type="match status" value="1"/>
</dbReference>
<organism evidence="1 2">
    <name type="scientific">Luteibacter sahnii</name>
    <dbReference type="NCBI Taxonomy" id="3021977"/>
    <lineage>
        <taxon>Bacteria</taxon>
        <taxon>Pseudomonadati</taxon>
        <taxon>Pseudomonadota</taxon>
        <taxon>Gammaproteobacteria</taxon>
        <taxon>Lysobacterales</taxon>
        <taxon>Rhodanobacteraceae</taxon>
        <taxon>Luteibacter</taxon>
    </lineage>
</organism>
<accession>A0ABT6BD67</accession>
<sequence length="364" mass="40753">MKRPLILAPDIDPHACAAAWALERQGVTPLWMPSLQARPGVHYTFHIANDALSLEDSLRGDDRIGAVWNRRLHDPAPHCADADRTFAEWEWKLFQRGLFSIAQSVGDALWINPLPAAQRAELKLVQLDACRRLGIPFPDTVVTTDAEQVDALRRRWGRIVFKSFLVHHWEESDSGRMHAVGVTLLDDHSDLPPEAIAVCPGIYQRYIEKAADVRVTVMGERMFALKLTRRAGGGGFVDWRGHAKSGELLAQAFTLPGDVEQKLRALMRELNLVFGAVDLVIDREGGYHFLEVNQAGQFLFIEEMAPEYPILRCLTAMLLTGRTDAPLEAVQGVDMASFRQSEAIEALGERISERPPERPLLTIE</sequence>
<dbReference type="Proteomes" id="UP001528850">
    <property type="component" value="Unassembled WGS sequence"/>
</dbReference>